<dbReference type="Gene3D" id="3.40.50.720">
    <property type="entry name" value="NAD(P)-binding Rossmann-like Domain"/>
    <property type="match status" value="1"/>
</dbReference>
<proteinExistence type="predicted"/>
<evidence type="ECO:0000313" key="2">
    <source>
        <dbReference type="EMBL" id="KAF5836060.1"/>
    </source>
</evidence>
<sequence>MKTLKSAQTCCASKYRHSNSASQRHNFAFNTPIPIQCSITRCTRVNCMPRDAVHQQWEDRALSKLDRRTLLSFASILLASQACIPEAKADPNKVFVAGATGETGRRIVMALRAKGYHVIAGCRDPQKALTLGFGLDKEVAIRQADVTKGPEVLAQAMEDAQAVICATGFSGVNVTKVRSVDEQGTKNLVDAAKAKGVSKFVLVSSLLTNAKAIGQEDNPNYKFLNLFGGVLDAKLAAEKYLRASGLNYTIVRPGGLAKEPPEEVGNLIVGKEDTLFGRDTDPGRRISRDTVAAVCVAALVQPKADNKVIEVVSSPSAPVLPEDQWFL</sequence>
<name>A0ABQ7GN77_DUNSA</name>
<dbReference type="InterPro" id="IPR036291">
    <property type="entry name" value="NAD(P)-bd_dom_sf"/>
</dbReference>
<comment type="caution">
    <text evidence="2">The sequence shown here is derived from an EMBL/GenBank/DDBJ whole genome shotgun (WGS) entry which is preliminary data.</text>
</comment>
<dbReference type="PANTHER" id="PTHR15020:SF11">
    <property type="entry name" value="OS06G0360300 PROTEIN"/>
    <property type="match status" value="1"/>
</dbReference>
<protein>
    <submittedName>
        <fullName evidence="2">Pyridine nucleotide binding protein</fullName>
    </submittedName>
</protein>
<evidence type="ECO:0000259" key="1">
    <source>
        <dbReference type="Pfam" id="PF13460"/>
    </source>
</evidence>
<gene>
    <name evidence="2" type="ORF">DUNSADRAFT_6530</name>
</gene>
<reference evidence="2" key="1">
    <citation type="submission" date="2017-08" db="EMBL/GenBank/DDBJ databases">
        <authorList>
            <person name="Polle J.E."/>
            <person name="Barry K."/>
            <person name="Cushman J."/>
            <person name="Schmutz J."/>
            <person name="Tran D."/>
            <person name="Hathwaick L.T."/>
            <person name="Yim W.C."/>
            <person name="Jenkins J."/>
            <person name="Mckie-Krisberg Z.M."/>
            <person name="Prochnik S."/>
            <person name="Lindquist E."/>
            <person name="Dockter R.B."/>
            <person name="Adam C."/>
            <person name="Molina H."/>
            <person name="Bunkerborg J."/>
            <person name="Jin E."/>
            <person name="Buchheim M."/>
            <person name="Magnuson J."/>
        </authorList>
    </citation>
    <scope>NUCLEOTIDE SEQUENCE</scope>
    <source>
        <strain evidence="2">CCAP 19/18</strain>
    </source>
</reference>
<dbReference type="SUPFAM" id="SSF51735">
    <property type="entry name" value="NAD(P)-binding Rossmann-fold domains"/>
    <property type="match status" value="1"/>
</dbReference>
<dbReference type="Proteomes" id="UP000815325">
    <property type="component" value="Unassembled WGS sequence"/>
</dbReference>
<evidence type="ECO:0000313" key="3">
    <source>
        <dbReference type="Proteomes" id="UP000815325"/>
    </source>
</evidence>
<organism evidence="2 3">
    <name type="scientific">Dunaliella salina</name>
    <name type="common">Green alga</name>
    <name type="synonym">Protococcus salinus</name>
    <dbReference type="NCBI Taxonomy" id="3046"/>
    <lineage>
        <taxon>Eukaryota</taxon>
        <taxon>Viridiplantae</taxon>
        <taxon>Chlorophyta</taxon>
        <taxon>core chlorophytes</taxon>
        <taxon>Chlorophyceae</taxon>
        <taxon>CS clade</taxon>
        <taxon>Chlamydomonadales</taxon>
        <taxon>Dunaliellaceae</taxon>
        <taxon>Dunaliella</taxon>
    </lineage>
</organism>
<feature type="domain" description="NAD(P)-binding" evidence="1">
    <location>
        <begin position="98"/>
        <end position="302"/>
    </location>
</feature>
<dbReference type="CDD" id="cd05243">
    <property type="entry name" value="SDR_a5"/>
    <property type="match status" value="1"/>
</dbReference>
<accession>A0ABQ7GN77</accession>
<keyword evidence="3" id="KW-1185">Reference proteome</keyword>
<dbReference type="EMBL" id="MU069677">
    <property type="protein sequence ID" value="KAF5836060.1"/>
    <property type="molecule type" value="Genomic_DNA"/>
</dbReference>
<dbReference type="Pfam" id="PF13460">
    <property type="entry name" value="NAD_binding_10"/>
    <property type="match status" value="1"/>
</dbReference>
<dbReference type="InterPro" id="IPR016040">
    <property type="entry name" value="NAD(P)-bd_dom"/>
</dbReference>
<dbReference type="PANTHER" id="PTHR15020">
    <property type="entry name" value="FLAVIN REDUCTASE-RELATED"/>
    <property type="match status" value="1"/>
</dbReference>